<proteinExistence type="predicted"/>
<name>A0A1C7FHC5_9VIBR</name>
<evidence type="ECO:0000313" key="4">
    <source>
        <dbReference type="Proteomes" id="UP000092528"/>
    </source>
</evidence>
<dbReference type="GeneID" id="96874472"/>
<feature type="region of interest" description="Disordered" evidence="1">
    <location>
        <begin position="1"/>
        <end position="25"/>
    </location>
</feature>
<dbReference type="PATRIC" id="fig|45658.7.peg.4250"/>
<evidence type="ECO:0000256" key="2">
    <source>
        <dbReference type="SAM" id="Phobius"/>
    </source>
</evidence>
<dbReference type="Proteomes" id="UP000092528">
    <property type="component" value="Chromosome 2"/>
</dbReference>
<keyword evidence="2" id="KW-0812">Transmembrane</keyword>
<organism evidence="3 4">
    <name type="scientific">Vibrio scophthalmi</name>
    <dbReference type="NCBI Taxonomy" id="45658"/>
    <lineage>
        <taxon>Bacteria</taxon>
        <taxon>Pseudomonadati</taxon>
        <taxon>Pseudomonadota</taxon>
        <taxon>Gammaproteobacteria</taxon>
        <taxon>Vibrionales</taxon>
        <taxon>Vibrionaceae</taxon>
        <taxon>Vibrio</taxon>
    </lineage>
</organism>
<keyword evidence="2" id="KW-0472">Membrane</keyword>
<gene>
    <name evidence="3" type="ORF">VSVS05_04270</name>
</gene>
<protein>
    <submittedName>
        <fullName evidence="3">Uncharacterized protein</fullName>
    </submittedName>
</protein>
<keyword evidence="4" id="KW-1185">Reference proteome</keyword>
<dbReference type="AlphaFoldDB" id="A0A1C7FHC5"/>
<reference evidence="3 4" key="1">
    <citation type="submission" date="2016-07" db="EMBL/GenBank/DDBJ databases">
        <title>Genome sequencing of Vibrio scophthalmi strain VS-05, an isolated from Paralichthys olivaceus.</title>
        <authorList>
            <person name="Han H.-J."/>
        </authorList>
    </citation>
    <scope>NUCLEOTIDE SEQUENCE [LARGE SCALE GENOMIC DNA]</scope>
    <source>
        <strain evidence="3 4">VS-05</strain>
    </source>
</reference>
<evidence type="ECO:0000313" key="3">
    <source>
        <dbReference type="EMBL" id="ANU39306.1"/>
    </source>
</evidence>
<feature type="compositionally biased region" description="Basic and acidic residues" evidence="1">
    <location>
        <begin position="1"/>
        <end position="16"/>
    </location>
</feature>
<feature type="transmembrane region" description="Helical" evidence="2">
    <location>
        <begin position="81"/>
        <end position="99"/>
    </location>
</feature>
<accession>A0A1C7FHC5</accession>
<dbReference type="EMBL" id="CP016415">
    <property type="protein sequence ID" value="ANU39306.1"/>
    <property type="molecule type" value="Genomic_DNA"/>
</dbReference>
<keyword evidence="2" id="KW-1133">Transmembrane helix</keyword>
<sequence>MAVGSRRTDSNSRYDPDEGFTPDQLHRFGRVANRAQIAREQRQRAEDLDLSEDDAIVKRAKQRVLKPIVPSLSENKRSVRYAIWLIVALVGLLWVMYMTG</sequence>
<evidence type="ECO:0000256" key="1">
    <source>
        <dbReference type="SAM" id="MobiDB-lite"/>
    </source>
</evidence>
<dbReference type="RefSeq" id="WP_065546780.1">
    <property type="nucleotide sequence ID" value="NZ_CP016415.1"/>
</dbReference>